<dbReference type="EC" id="2.7.1.26" evidence="10"/>
<gene>
    <name evidence="12" type="primary">ribF</name>
    <name evidence="12" type="ORF">KS419_22450</name>
</gene>
<dbReference type="CDD" id="cd02064">
    <property type="entry name" value="FAD_synthetase_N"/>
    <property type="match status" value="1"/>
</dbReference>
<keyword evidence="3 10" id="KW-0808">Transferase</keyword>
<keyword evidence="2 10" id="KW-0288">FMN</keyword>
<dbReference type="EMBL" id="JAHQCS010000178">
    <property type="protein sequence ID" value="MBU9714507.1"/>
    <property type="molecule type" value="Genomic_DNA"/>
</dbReference>
<organism evidence="12 13">
    <name type="scientific">Evansella tamaricis</name>
    <dbReference type="NCBI Taxonomy" id="2069301"/>
    <lineage>
        <taxon>Bacteria</taxon>
        <taxon>Bacillati</taxon>
        <taxon>Bacillota</taxon>
        <taxon>Bacilli</taxon>
        <taxon>Bacillales</taxon>
        <taxon>Bacillaceae</taxon>
        <taxon>Evansella</taxon>
    </lineage>
</organism>
<dbReference type="PANTHER" id="PTHR22749">
    <property type="entry name" value="RIBOFLAVIN KINASE/FMN ADENYLYLTRANSFERASE"/>
    <property type="match status" value="1"/>
</dbReference>
<evidence type="ECO:0000256" key="4">
    <source>
        <dbReference type="ARBA" id="ARBA00022695"/>
    </source>
</evidence>
<evidence type="ECO:0000256" key="9">
    <source>
        <dbReference type="ARBA" id="ARBA00023268"/>
    </source>
</evidence>
<evidence type="ECO:0000256" key="5">
    <source>
        <dbReference type="ARBA" id="ARBA00022741"/>
    </source>
</evidence>
<dbReference type="RefSeq" id="WP_217069125.1">
    <property type="nucleotide sequence ID" value="NZ_JAHQCS010000178.1"/>
</dbReference>
<evidence type="ECO:0000256" key="10">
    <source>
        <dbReference type="PIRNR" id="PIRNR004491"/>
    </source>
</evidence>
<keyword evidence="13" id="KW-1185">Reference proteome</keyword>
<dbReference type="InterPro" id="IPR023468">
    <property type="entry name" value="Riboflavin_kinase"/>
</dbReference>
<dbReference type="EC" id="2.7.7.2" evidence="10"/>
<evidence type="ECO:0000259" key="11">
    <source>
        <dbReference type="SMART" id="SM00904"/>
    </source>
</evidence>
<comment type="caution">
    <text evidence="12">The sequence shown here is derived from an EMBL/GenBank/DDBJ whole genome shotgun (WGS) entry which is preliminary data.</text>
</comment>
<keyword evidence="1 10" id="KW-0285">Flavoprotein</keyword>
<protein>
    <recommendedName>
        <fullName evidence="10">Riboflavin biosynthesis protein</fullName>
    </recommendedName>
    <domain>
        <recommendedName>
            <fullName evidence="10">Riboflavin kinase</fullName>
            <ecNumber evidence="10">2.7.1.26</ecNumber>
        </recommendedName>
        <alternativeName>
            <fullName evidence="10">Flavokinase</fullName>
        </alternativeName>
    </domain>
    <domain>
        <recommendedName>
            <fullName evidence="10">FMN adenylyltransferase</fullName>
            <ecNumber evidence="10">2.7.7.2</ecNumber>
        </recommendedName>
        <alternativeName>
            <fullName evidence="10">FAD pyrophosphorylase</fullName>
        </alternativeName>
        <alternativeName>
            <fullName evidence="10">FAD synthase</fullName>
        </alternativeName>
    </domain>
</protein>
<evidence type="ECO:0000313" key="12">
    <source>
        <dbReference type="EMBL" id="MBU9714507.1"/>
    </source>
</evidence>
<dbReference type="NCBIfam" id="TIGR00083">
    <property type="entry name" value="ribF"/>
    <property type="match status" value="1"/>
</dbReference>
<dbReference type="PANTHER" id="PTHR22749:SF6">
    <property type="entry name" value="RIBOFLAVIN KINASE"/>
    <property type="match status" value="1"/>
</dbReference>
<evidence type="ECO:0000256" key="6">
    <source>
        <dbReference type="ARBA" id="ARBA00022777"/>
    </source>
</evidence>
<evidence type="ECO:0000313" key="13">
    <source>
        <dbReference type="Proteomes" id="UP000784880"/>
    </source>
</evidence>
<proteinExistence type="inferred from homology"/>
<dbReference type="PIRSF" id="PIRSF004491">
    <property type="entry name" value="FAD_Synth"/>
    <property type="match status" value="1"/>
</dbReference>
<dbReference type="Pfam" id="PF06574">
    <property type="entry name" value="FAD_syn"/>
    <property type="match status" value="1"/>
</dbReference>
<sequence>MKTIRIKHPHAKIDFPEMVIALGFFDGVHKGHKEVILTAKKEAMKRQLKCGVMTFFPHPKEVLRKEKKVNYLTSLNKKEELMFQLEIDYLIIIEFNEDFSDLNPQQFVDRYLIDFNIKHVVAGFDYSYGRLGKGTMETLPFHSRNKLTYTIVGKVEENGEKISSTSIRKALSVGNLDKVTNFLGRYYETDGVVVEGEQRGRQIGFPTANIASTNQTFIPDNGVYIVKIQINNQWLPAVCNVGYKPTFHDKNKMDLTIEVHILNYSKDIYGQKVKIQWIQKMRNEVKFESVNDLVNQLKKDVFNAKYFFQTSE</sequence>
<keyword evidence="5 10" id="KW-0547">Nucleotide-binding</keyword>
<accession>A0ABS6JLG0</accession>
<evidence type="ECO:0000256" key="3">
    <source>
        <dbReference type="ARBA" id="ARBA00022679"/>
    </source>
</evidence>
<evidence type="ECO:0000256" key="7">
    <source>
        <dbReference type="ARBA" id="ARBA00022827"/>
    </source>
</evidence>
<dbReference type="GO" id="GO:0008531">
    <property type="term" value="F:riboflavin kinase activity"/>
    <property type="evidence" value="ECO:0007669"/>
    <property type="project" value="UniProtKB-EC"/>
</dbReference>
<evidence type="ECO:0000256" key="2">
    <source>
        <dbReference type="ARBA" id="ARBA00022643"/>
    </source>
</evidence>
<keyword evidence="6 10" id="KW-0418">Kinase</keyword>
<comment type="catalytic activity">
    <reaction evidence="10">
        <text>riboflavin + ATP = FMN + ADP + H(+)</text>
        <dbReference type="Rhea" id="RHEA:14357"/>
        <dbReference type="ChEBI" id="CHEBI:15378"/>
        <dbReference type="ChEBI" id="CHEBI:30616"/>
        <dbReference type="ChEBI" id="CHEBI:57986"/>
        <dbReference type="ChEBI" id="CHEBI:58210"/>
        <dbReference type="ChEBI" id="CHEBI:456216"/>
        <dbReference type="EC" id="2.7.1.26"/>
    </reaction>
</comment>
<dbReference type="NCBIfam" id="NF004162">
    <property type="entry name" value="PRK05627.1-5"/>
    <property type="match status" value="1"/>
</dbReference>
<dbReference type="InterPro" id="IPR015864">
    <property type="entry name" value="FAD_synthase"/>
</dbReference>
<keyword evidence="9" id="KW-0511">Multifunctional enzyme</keyword>
<dbReference type="SMART" id="SM00904">
    <property type="entry name" value="Flavokinase"/>
    <property type="match status" value="1"/>
</dbReference>
<keyword evidence="8 10" id="KW-0067">ATP-binding</keyword>
<comment type="similarity">
    <text evidence="10">Belongs to the ribF family.</text>
</comment>
<dbReference type="Pfam" id="PF01687">
    <property type="entry name" value="Flavokinase"/>
    <property type="match status" value="1"/>
</dbReference>
<keyword evidence="7 10" id="KW-0274">FAD</keyword>
<reference evidence="12 13" key="1">
    <citation type="submission" date="2021-06" db="EMBL/GenBank/DDBJ databases">
        <title>Bacillus sp. RD4P76, an endophyte from a halophyte.</title>
        <authorList>
            <person name="Sun J.-Q."/>
        </authorList>
    </citation>
    <scope>NUCLEOTIDE SEQUENCE [LARGE SCALE GENOMIC DNA]</scope>
    <source>
        <strain evidence="12 13">CGMCC 1.15917</strain>
    </source>
</reference>
<dbReference type="Proteomes" id="UP000784880">
    <property type="component" value="Unassembled WGS sequence"/>
</dbReference>
<name>A0ABS6JLG0_9BACI</name>
<dbReference type="GO" id="GO:0003919">
    <property type="term" value="F:FMN adenylyltransferase activity"/>
    <property type="evidence" value="ECO:0007669"/>
    <property type="project" value="UniProtKB-EC"/>
</dbReference>
<keyword evidence="4 10" id="KW-0548">Nucleotidyltransferase</keyword>
<evidence type="ECO:0000256" key="8">
    <source>
        <dbReference type="ARBA" id="ARBA00022840"/>
    </source>
</evidence>
<comment type="pathway">
    <text evidence="10">Cofactor biosynthesis; FMN biosynthesis; FMN from riboflavin (ATP route): step 1/1.</text>
</comment>
<comment type="pathway">
    <text evidence="10">Cofactor biosynthesis; FAD biosynthesis; FAD from FMN: step 1/1.</text>
</comment>
<dbReference type="InterPro" id="IPR015865">
    <property type="entry name" value="Riboflavin_kinase_bac/euk"/>
</dbReference>
<feature type="domain" description="Riboflavin kinase" evidence="11">
    <location>
        <begin position="182"/>
        <end position="309"/>
    </location>
</feature>
<dbReference type="InterPro" id="IPR002606">
    <property type="entry name" value="Riboflavin_kinase_bac"/>
</dbReference>
<evidence type="ECO:0000256" key="1">
    <source>
        <dbReference type="ARBA" id="ARBA00022630"/>
    </source>
</evidence>
<comment type="catalytic activity">
    <reaction evidence="10">
        <text>FMN + ATP + H(+) = FAD + diphosphate</text>
        <dbReference type="Rhea" id="RHEA:17237"/>
        <dbReference type="ChEBI" id="CHEBI:15378"/>
        <dbReference type="ChEBI" id="CHEBI:30616"/>
        <dbReference type="ChEBI" id="CHEBI:33019"/>
        <dbReference type="ChEBI" id="CHEBI:57692"/>
        <dbReference type="ChEBI" id="CHEBI:58210"/>
        <dbReference type="EC" id="2.7.7.2"/>
    </reaction>
</comment>